<feature type="transmembrane region" description="Helical" evidence="1">
    <location>
        <begin position="35"/>
        <end position="53"/>
    </location>
</feature>
<name>A0A9P6LU48_9FUNG</name>
<keyword evidence="1" id="KW-0472">Membrane</keyword>
<keyword evidence="1" id="KW-0812">Transmembrane</keyword>
<protein>
    <submittedName>
        <fullName evidence="2">Uncharacterized protein</fullName>
    </submittedName>
</protein>
<organism evidence="2 3">
    <name type="scientific">Modicella reniformis</name>
    <dbReference type="NCBI Taxonomy" id="1440133"/>
    <lineage>
        <taxon>Eukaryota</taxon>
        <taxon>Fungi</taxon>
        <taxon>Fungi incertae sedis</taxon>
        <taxon>Mucoromycota</taxon>
        <taxon>Mortierellomycotina</taxon>
        <taxon>Mortierellomycetes</taxon>
        <taxon>Mortierellales</taxon>
        <taxon>Mortierellaceae</taxon>
        <taxon>Modicella</taxon>
    </lineage>
</organism>
<evidence type="ECO:0000313" key="3">
    <source>
        <dbReference type="Proteomes" id="UP000749646"/>
    </source>
</evidence>
<feature type="non-terminal residue" evidence="2">
    <location>
        <position position="1"/>
    </location>
</feature>
<evidence type="ECO:0000256" key="1">
    <source>
        <dbReference type="SAM" id="Phobius"/>
    </source>
</evidence>
<accession>A0A9P6LU48</accession>
<proteinExistence type="predicted"/>
<dbReference type="Proteomes" id="UP000749646">
    <property type="component" value="Unassembled WGS sequence"/>
</dbReference>
<feature type="transmembrane region" description="Helical" evidence="1">
    <location>
        <begin position="12"/>
        <end position="29"/>
    </location>
</feature>
<evidence type="ECO:0000313" key="2">
    <source>
        <dbReference type="EMBL" id="KAF9944166.1"/>
    </source>
</evidence>
<dbReference type="OrthoDB" id="77405at2759"/>
<reference evidence="2" key="1">
    <citation type="journal article" date="2020" name="Fungal Divers.">
        <title>Resolving the Mortierellaceae phylogeny through synthesis of multi-gene phylogenetics and phylogenomics.</title>
        <authorList>
            <person name="Vandepol N."/>
            <person name="Liber J."/>
            <person name="Desiro A."/>
            <person name="Na H."/>
            <person name="Kennedy M."/>
            <person name="Barry K."/>
            <person name="Grigoriev I.V."/>
            <person name="Miller A.N."/>
            <person name="O'Donnell K."/>
            <person name="Stajich J.E."/>
            <person name="Bonito G."/>
        </authorList>
    </citation>
    <scope>NUCLEOTIDE SEQUENCE</scope>
    <source>
        <strain evidence="2">MES-2147</strain>
    </source>
</reference>
<sequence length="105" mass="10531">VLTGGGTVPRESMILTIALCILGVLNVLIRANSPAIPVSMLVGWTAGAIWKRLSPKSHERLMYSVSAGLIAGVGIAGLVTAAFTIGGISGKNVQVGCGGALGLCD</sequence>
<feature type="transmembrane region" description="Helical" evidence="1">
    <location>
        <begin position="65"/>
        <end position="85"/>
    </location>
</feature>
<gene>
    <name evidence="2" type="ORF">BGZ65_012498</name>
</gene>
<keyword evidence="3" id="KW-1185">Reference proteome</keyword>
<keyword evidence="1" id="KW-1133">Transmembrane helix</keyword>
<dbReference type="AlphaFoldDB" id="A0A9P6LU48"/>
<comment type="caution">
    <text evidence="2">The sequence shown here is derived from an EMBL/GenBank/DDBJ whole genome shotgun (WGS) entry which is preliminary data.</text>
</comment>
<dbReference type="EMBL" id="JAAAHW010008528">
    <property type="protein sequence ID" value="KAF9944166.1"/>
    <property type="molecule type" value="Genomic_DNA"/>
</dbReference>